<accession>A0A1R3JY13</accession>
<reference evidence="1 2" key="1">
    <citation type="submission" date="2013-09" db="EMBL/GenBank/DDBJ databases">
        <title>Corchorus capsularis genome sequencing.</title>
        <authorList>
            <person name="Alam M."/>
            <person name="Haque M.S."/>
            <person name="Islam M.S."/>
            <person name="Emdad E.M."/>
            <person name="Islam M.M."/>
            <person name="Ahmed B."/>
            <person name="Halim A."/>
            <person name="Hossen Q.M.M."/>
            <person name="Hossain M.Z."/>
            <person name="Ahmed R."/>
            <person name="Khan M.M."/>
            <person name="Islam R."/>
            <person name="Rashid M.M."/>
            <person name="Khan S.A."/>
            <person name="Rahman M.S."/>
            <person name="Alam M."/>
        </authorList>
    </citation>
    <scope>NUCLEOTIDE SEQUENCE [LARGE SCALE GENOMIC DNA]</scope>
    <source>
        <strain evidence="2">cv. CVL-1</strain>
        <tissue evidence="1">Whole seedling</tissue>
    </source>
</reference>
<proteinExistence type="predicted"/>
<dbReference type="AlphaFoldDB" id="A0A1R3JY13"/>
<protein>
    <submittedName>
        <fullName evidence="1">Uncharacterized protein</fullName>
    </submittedName>
</protein>
<evidence type="ECO:0000313" key="2">
    <source>
        <dbReference type="Proteomes" id="UP000188268"/>
    </source>
</evidence>
<name>A0A1R3JY13_COCAP</name>
<sequence length="30" mass="3596">IQNDYALLSYFNTNKKYFKIKISDEARAKI</sequence>
<comment type="caution">
    <text evidence="1">The sequence shown here is derived from an EMBL/GenBank/DDBJ whole genome shotgun (WGS) entry which is preliminary data.</text>
</comment>
<evidence type="ECO:0000313" key="1">
    <source>
        <dbReference type="EMBL" id="OMO99587.1"/>
    </source>
</evidence>
<gene>
    <name evidence="1" type="ORF">CCACVL1_03721</name>
</gene>
<dbReference type="EMBL" id="AWWV01006837">
    <property type="protein sequence ID" value="OMO99587.1"/>
    <property type="molecule type" value="Genomic_DNA"/>
</dbReference>
<dbReference type="Proteomes" id="UP000188268">
    <property type="component" value="Unassembled WGS sequence"/>
</dbReference>
<dbReference type="Gramene" id="OMO99587">
    <property type="protein sequence ID" value="OMO99587"/>
    <property type="gene ID" value="CCACVL1_03721"/>
</dbReference>
<keyword evidence="2" id="KW-1185">Reference proteome</keyword>
<organism evidence="1 2">
    <name type="scientific">Corchorus capsularis</name>
    <name type="common">Jute</name>
    <dbReference type="NCBI Taxonomy" id="210143"/>
    <lineage>
        <taxon>Eukaryota</taxon>
        <taxon>Viridiplantae</taxon>
        <taxon>Streptophyta</taxon>
        <taxon>Embryophyta</taxon>
        <taxon>Tracheophyta</taxon>
        <taxon>Spermatophyta</taxon>
        <taxon>Magnoliopsida</taxon>
        <taxon>eudicotyledons</taxon>
        <taxon>Gunneridae</taxon>
        <taxon>Pentapetalae</taxon>
        <taxon>rosids</taxon>
        <taxon>malvids</taxon>
        <taxon>Malvales</taxon>
        <taxon>Malvaceae</taxon>
        <taxon>Grewioideae</taxon>
        <taxon>Apeibeae</taxon>
        <taxon>Corchorus</taxon>
    </lineage>
</organism>
<feature type="non-terminal residue" evidence="1">
    <location>
        <position position="1"/>
    </location>
</feature>